<dbReference type="PANTHER" id="PTHR31218">
    <property type="entry name" value="WAT1-RELATED PROTEIN"/>
    <property type="match status" value="1"/>
</dbReference>
<dbReference type="Pfam" id="PF00892">
    <property type="entry name" value="EamA"/>
    <property type="match status" value="1"/>
</dbReference>
<evidence type="ECO:0000256" key="2">
    <source>
        <dbReference type="ARBA" id="ARBA00007635"/>
    </source>
</evidence>
<feature type="transmembrane region" description="Helical" evidence="6">
    <location>
        <begin position="21"/>
        <end position="39"/>
    </location>
</feature>
<feature type="transmembrane region" description="Helical" evidence="6">
    <location>
        <begin position="131"/>
        <end position="153"/>
    </location>
</feature>
<reference evidence="9 10" key="1">
    <citation type="journal article" date="2019" name="G3 (Bethesda)">
        <title>Sequencing of a Wild Apple (Malus baccata) Genome Unravels the Differences Between Cultivated and Wild Apple Species Regarding Disease Resistance and Cold Tolerance.</title>
        <authorList>
            <person name="Chen X."/>
        </authorList>
    </citation>
    <scope>NUCLEOTIDE SEQUENCE [LARGE SCALE GENOMIC DNA]</scope>
    <source>
        <strain evidence="10">cv. Shandingzi</strain>
        <tissue evidence="9">Leaves</tissue>
    </source>
</reference>
<gene>
    <name evidence="9" type="ORF">C1H46_016780</name>
</gene>
<dbReference type="Proteomes" id="UP000315295">
    <property type="component" value="Unassembled WGS sequence"/>
</dbReference>
<comment type="similarity">
    <text evidence="2 6">Belongs to the drug/metabolite transporter (DMT) superfamily. Plant drug/metabolite exporter (P-DME) (TC 2.A.7.4) family.</text>
</comment>
<dbReference type="STRING" id="106549.A0A540MFT1"/>
<evidence type="ECO:0000313" key="10">
    <source>
        <dbReference type="Proteomes" id="UP000315295"/>
    </source>
</evidence>
<keyword evidence="5 6" id="KW-0472">Membrane</keyword>
<dbReference type="InterPro" id="IPR030184">
    <property type="entry name" value="WAT1-related"/>
</dbReference>
<name>A0A540MFT1_MALBA</name>
<protein>
    <recommendedName>
        <fullName evidence="6">WAT1-related protein</fullName>
    </recommendedName>
</protein>
<organism evidence="9 10">
    <name type="scientific">Malus baccata</name>
    <name type="common">Siberian crab apple</name>
    <name type="synonym">Pyrus baccata</name>
    <dbReference type="NCBI Taxonomy" id="106549"/>
    <lineage>
        <taxon>Eukaryota</taxon>
        <taxon>Viridiplantae</taxon>
        <taxon>Streptophyta</taxon>
        <taxon>Embryophyta</taxon>
        <taxon>Tracheophyta</taxon>
        <taxon>Spermatophyta</taxon>
        <taxon>Magnoliopsida</taxon>
        <taxon>eudicotyledons</taxon>
        <taxon>Gunneridae</taxon>
        <taxon>Pentapetalae</taxon>
        <taxon>rosids</taxon>
        <taxon>fabids</taxon>
        <taxon>Rosales</taxon>
        <taxon>Rosaceae</taxon>
        <taxon>Amygdaloideae</taxon>
        <taxon>Maleae</taxon>
        <taxon>Malus</taxon>
    </lineage>
</organism>
<evidence type="ECO:0000256" key="1">
    <source>
        <dbReference type="ARBA" id="ARBA00004141"/>
    </source>
</evidence>
<feature type="domain" description="EamA" evidence="8">
    <location>
        <begin position="21"/>
        <end position="119"/>
    </location>
</feature>
<accession>A0A540MFT1</accession>
<evidence type="ECO:0000313" key="9">
    <source>
        <dbReference type="EMBL" id="TQD97606.1"/>
    </source>
</evidence>
<proteinExistence type="inferred from homology"/>
<evidence type="ECO:0000256" key="4">
    <source>
        <dbReference type="ARBA" id="ARBA00022989"/>
    </source>
</evidence>
<comment type="subcellular location">
    <subcellularLocation>
        <location evidence="1 6">Membrane</location>
        <topology evidence="1 6">Multi-pass membrane protein</topology>
    </subcellularLocation>
</comment>
<keyword evidence="10" id="KW-1185">Reference proteome</keyword>
<dbReference type="InterPro" id="IPR000620">
    <property type="entry name" value="EamA_dom"/>
</dbReference>
<feature type="compositionally biased region" description="Polar residues" evidence="7">
    <location>
        <begin position="248"/>
        <end position="262"/>
    </location>
</feature>
<evidence type="ECO:0000256" key="5">
    <source>
        <dbReference type="ARBA" id="ARBA00023136"/>
    </source>
</evidence>
<evidence type="ECO:0000256" key="7">
    <source>
        <dbReference type="SAM" id="MobiDB-lite"/>
    </source>
</evidence>
<feature type="transmembrane region" description="Helical" evidence="6">
    <location>
        <begin position="83"/>
        <end position="102"/>
    </location>
</feature>
<dbReference type="GO" id="GO:0016020">
    <property type="term" value="C:membrane"/>
    <property type="evidence" value="ECO:0007669"/>
    <property type="project" value="UniProtKB-SubCell"/>
</dbReference>
<dbReference type="AlphaFoldDB" id="A0A540MFT1"/>
<feature type="transmembrane region" description="Helical" evidence="6">
    <location>
        <begin position="45"/>
        <end position="71"/>
    </location>
</feature>
<evidence type="ECO:0000259" key="8">
    <source>
        <dbReference type="Pfam" id="PF00892"/>
    </source>
</evidence>
<dbReference type="GO" id="GO:0022857">
    <property type="term" value="F:transmembrane transporter activity"/>
    <property type="evidence" value="ECO:0007669"/>
    <property type="project" value="InterPro"/>
</dbReference>
<evidence type="ECO:0000256" key="6">
    <source>
        <dbReference type="RuleBase" id="RU363077"/>
    </source>
</evidence>
<comment type="caution">
    <text evidence="9">The sequence shown here is derived from an EMBL/GenBank/DDBJ whole genome shotgun (WGS) entry which is preliminary data.</text>
</comment>
<keyword evidence="4 6" id="KW-1133">Transmembrane helix</keyword>
<dbReference type="EMBL" id="VIEB01000268">
    <property type="protein sequence ID" value="TQD97606.1"/>
    <property type="molecule type" value="Genomic_DNA"/>
</dbReference>
<keyword evidence="3 6" id="KW-0812">Transmembrane</keyword>
<comment type="caution">
    <text evidence="6">Lacks conserved residue(s) required for the propagation of feature annotation.</text>
</comment>
<sequence>MQIACIWKEICSSGAVEGLKPVIMMVVAQIAYVGLNIFFKPLADVGMNFAVLIAYRNMFSAAVMIPLALIFERKNSPKLTPSILFQALSGLFGATLAQNIFIESIALTSATFAAAISNIVQAAKMSKNYPFHYSSTALMSIMASIQSVAFALCKERDWSQWKLSWDINLFTAMFGNFGNWIRSDSDGMVCTFTWTVVCVNFQPTVAFAGPLLLDEKLFLGSKEMKMMITQLPQSPSRGFQDPFRTSQSVTIVSTSPVKSSRQNNRDAS</sequence>
<evidence type="ECO:0000256" key="3">
    <source>
        <dbReference type="ARBA" id="ARBA00022692"/>
    </source>
</evidence>
<feature type="region of interest" description="Disordered" evidence="7">
    <location>
        <begin position="248"/>
        <end position="268"/>
    </location>
</feature>